<keyword evidence="2" id="KW-1185">Reference proteome</keyword>
<dbReference type="EMBL" id="CM003102">
    <property type="protein sequence ID" value="KUI69831.1"/>
    <property type="molecule type" value="Genomic_DNA"/>
</dbReference>
<reference evidence="1" key="1">
    <citation type="submission" date="2014-12" db="EMBL/GenBank/DDBJ databases">
        <title>Genome Sequence of Valsa Canker Pathogens Uncovers a Specific Adaption of Colonization on Woody Bark.</title>
        <authorList>
            <person name="Yin Z."/>
            <person name="Liu H."/>
            <person name="Gao X."/>
            <person name="Li Z."/>
            <person name="Song N."/>
            <person name="Ke X."/>
            <person name="Dai Q."/>
            <person name="Wu Y."/>
            <person name="Sun Y."/>
            <person name="Xu J.-R."/>
            <person name="Kang Z.K."/>
            <person name="Wang L."/>
            <person name="Huang L."/>
        </authorList>
    </citation>
    <scope>NUCLEOTIDE SEQUENCE [LARGE SCALE GENOMIC DNA]</scope>
    <source>
        <strain evidence="1">03-8</strain>
    </source>
</reference>
<dbReference type="OrthoDB" id="4585232at2759"/>
<sequence length="258" mass="30171">MSNTKHYYYIDSSAQSKAIHATRGQKFKAFVQAAQHWARRAVERLQDGNDTDFARVFNNIFKTPNNNPTRWSNSRRWQIRYRMQSELDWRPTINHVVAVLSDFTNNWTMNTKRQHAHVRFFSDDRARFRRAPNGMYYDTINHVYYPDSENWVDLRRSEAIGSSSVPGTDTHLPHINQRTRQSAWQGSSLDRDWDLIPGGREDMQNDFEDEDLDDEEMAAVASPWTEKWALALPYPPPSLNVNMAVRGRIMAYADIRGT</sequence>
<dbReference type="Proteomes" id="UP000078559">
    <property type="component" value="Chromosome 5"/>
</dbReference>
<gene>
    <name evidence="1" type="ORF">VM1G_05059</name>
</gene>
<evidence type="ECO:0000313" key="1">
    <source>
        <dbReference type="EMBL" id="KUI69831.1"/>
    </source>
</evidence>
<organism evidence="1 2">
    <name type="scientific">Cytospora mali</name>
    <name type="common">Apple Valsa canker fungus</name>
    <name type="synonym">Valsa mali</name>
    <dbReference type="NCBI Taxonomy" id="578113"/>
    <lineage>
        <taxon>Eukaryota</taxon>
        <taxon>Fungi</taxon>
        <taxon>Dikarya</taxon>
        <taxon>Ascomycota</taxon>
        <taxon>Pezizomycotina</taxon>
        <taxon>Sordariomycetes</taxon>
        <taxon>Sordariomycetidae</taxon>
        <taxon>Diaporthales</taxon>
        <taxon>Cytosporaceae</taxon>
        <taxon>Cytospora</taxon>
    </lineage>
</organism>
<dbReference type="AlphaFoldDB" id="A0A194W000"/>
<accession>A0A194W000</accession>
<proteinExistence type="predicted"/>
<name>A0A194W000_CYTMA</name>
<evidence type="ECO:0000313" key="2">
    <source>
        <dbReference type="Proteomes" id="UP000078559"/>
    </source>
</evidence>
<protein>
    <submittedName>
        <fullName evidence="1">Uncharacterized protein</fullName>
    </submittedName>
</protein>